<keyword evidence="4" id="KW-1185">Reference proteome</keyword>
<dbReference type="RefSeq" id="XP_047760287.1">
    <property type="nucleotide sequence ID" value="XM_047903424.1"/>
</dbReference>
<reference evidence="3" key="1">
    <citation type="submission" date="2021-12" db="EMBL/GenBank/DDBJ databases">
        <authorList>
            <person name="Zaccaron A."/>
            <person name="Stergiopoulos I."/>
        </authorList>
    </citation>
    <scope>NUCLEOTIDE SEQUENCE</scope>
    <source>
        <strain evidence="3">Race5_Kim</strain>
    </source>
</reference>
<protein>
    <submittedName>
        <fullName evidence="3">Uncharacterized protein</fullName>
    </submittedName>
</protein>
<evidence type="ECO:0000256" key="1">
    <source>
        <dbReference type="SAM" id="MobiDB-lite"/>
    </source>
</evidence>
<proteinExistence type="predicted"/>
<evidence type="ECO:0000313" key="4">
    <source>
        <dbReference type="Proteomes" id="UP000756132"/>
    </source>
</evidence>
<sequence>MNILNTILNHRVFTPRYKLPIHIIEIILIIIAIGLSSLVFLAYQLFTDHVKRLQRWRSYKAYTILNGLETVFWGAVMCKGVSCYLSLVVVGIAVVLNQMYVYMFLVAFKDFRDRKQRGEFEKMGSAGERDLPMYQTQQQRDMSQESIVKPAYAHQERGRTESGESGYGRTASRY</sequence>
<dbReference type="AlphaFoldDB" id="A0A9Q8LE86"/>
<feature type="transmembrane region" description="Helical" evidence="2">
    <location>
        <begin position="88"/>
        <end position="108"/>
    </location>
</feature>
<evidence type="ECO:0000313" key="3">
    <source>
        <dbReference type="EMBL" id="UJO15921.1"/>
    </source>
</evidence>
<dbReference type="GeneID" id="71984154"/>
<feature type="region of interest" description="Disordered" evidence="1">
    <location>
        <begin position="130"/>
        <end position="174"/>
    </location>
</feature>
<name>A0A9Q8LE86_PASFU</name>
<dbReference type="EMBL" id="CP090166">
    <property type="protein sequence ID" value="UJO15921.1"/>
    <property type="molecule type" value="Genomic_DNA"/>
</dbReference>
<accession>A0A9Q8LE86</accession>
<organism evidence="3 4">
    <name type="scientific">Passalora fulva</name>
    <name type="common">Tomato leaf mold</name>
    <name type="synonym">Cladosporium fulvum</name>
    <dbReference type="NCBI Taxonomy" id="5499"/>
    <lineage>
        <taxon>Eukaryota</taxon>
        <taxon>Fungi</taxon>
        <taxon>Dikarya</taxon>
        <taxon>Ascomycota</taxon>
        <taxon>Pezizomycotina</taxon>
        <taxon>Dothideomycetes</taxon>
        <taxon>Dothideomycetidae</taxon>
        <taxon>Mycosphaerellales</taxon>
        <taxon>Mycosphaerellaceae</taxon>
        <taxon>Fulvia</taxon>
    </lineage>
</organism>
<dbReference type="Proteomes" id="UP000756132">
    <property type="component" value="Chromosome 4"/>
</dbReference>
<dbReference type="KEGG" id="ffu:CLAFUR5_04276"/>
<feature type="transmembrane region" description="Helical" evidence="2">
    <location>
        <begin position="20"/>
        <end position="43"/>
    </location>
</feature>
<keyword evidence="2" id="KW-1133">Transmembrane helix</keyword>
<reference evidence="3" key="2">
    <citation type="journal article" date="2022" name="Microb. Genom.">
        <title>A chromosome-scale genome assembly of the tomato pathogen Cladosporium fulvum reveals a compartmentalized genome architecture and the presence of a dispensable chromosome.</title>
        <authorList>
            <person name="Zaccaron A.Z."/>
            <person name="Chen L.H."/>
            <person name="Samaras A."/>
            <person name="Stergiopoulos I."/>
        </authorList>
    </citation>
    <scope>NUCLEOTIDE SEQUENCE</scope>
    <source>
        <strain evidence="3">Race5_Kim</strain>
    </source>
</reference>
<gene>
    <name evidence="3" type="ORF">CLAFUR5_04276</name>
</gene>
<evidence type="ECO:0000256" key="2">
    <source>
        <dbReference type="SAM" id="Phobius"/>
    </source>
</evidence>
<keyword evidence="2" id="KW-0812">Transmembrane</keyword>
<keyword evidence="2" id="KW-0472">Membrane</keyword>
<feature type="compositionally biased region" description="Polar residues" evidence="1">
    <location>
        <begin position="134"/>
        <end position="146"/>
    </location>
</feature>
<dbReference type="OrthoDB" id="3436860at2759"/>